<dbReference type="InterPro" id="IPR036291">
    <property type="entry name" value="NAD(P)-bd_dom_sf"/>
</dbReference>
<reference evidence="5 6" key="1">
    <citation type="submission" date="2014-04" db="EMBL/GenBank/DDBJ databases">
        <authorList>
            <consortium name="DOE Joint Genome Institute"/>
            <person name="Kuo A."/>
            <person name="Gay G."/>
            <person name="Dore J."/>
            <person name="Kohler A."/>
            <person name="Nagy L.G."/>
            <person name="Floudas D."/>
            <person name="Copeland A."/>
            <person name="Barry K.W."/>
            <person name="Cichocki N."/>
            <person name="Veneault-Fourrey C."/>
            <person name="LaButti K."/>
            <person name="Lindquist E.A."/>
            <person name="Lipzen A."/>
            <person name="Lundell T."/>
            <person name="Morin E."/>
            <person name="Murat C."/>
            <person name="Sun H."/>
            <person name="Tunlid A."/>
            <person name="Henrissat B."/>
            <person name="Grigoriev I.V."/>
            <person name="Hibbett D.S."/>
            <person name="Martin F."/>
            <person name="Nordberg H.P."/>
            <person name="Cantor M.N."/>
            <person name="Hua S.X."/>
        </authorList>
    </citation>
    <scope>NUCLEOTIDE SEQUENCE [LARGE SCALE GENOMIC DNA]</scope>
    <source>
        <strain evidence="6">h7</strain>
    </source>
</reference>
<dbReference type="GO" id="GO:0005783">
    <property type="term" value="C:endoplasmic reticulum"/>
    <property type="evidence" value="ECO:0007669"/>
    <property type="project" value="TreeGrafter"/>
</dbReference>
<dbReference type="Pfam" id="PF00106">
    <property type="entry name" value="adh_short"/>
    <property type="match status" value="1"/>
</dbReference>
<name>A0A0C3CGB3_HEBCY</name>
<proteinExistence type="inferred from homology"/>
<dbReference type="STRING" id="686832.A0A0C3CGB3"/>
<evidence type="ECO:0000256" key="2">
    <source>
        <dbReference type="ARBA" id="ARBA00023002"/>
    </source>
</evidence>
<feature type="domain" description="Ketoreductase" evidence="4">
    <location>
        <begin position="3"/>
        <end position="178"/>
    </location>
</feature>
<dbReference type="PRINTS" id="PR00081">
    <property type="entry name" value="GDHRDH"/>
</dbReference>
<sequence length="273" mass="29393">MPRVVLITGCSTGGIGYSLCEEFARQGCKVYATSRRVETIADFAEGSNIEKMALDVNSDESVAKILEHIAETDGKLDVLVNNAGVIAPGPVVEMPIEEVKQIFETNTFAVLRLCKAVVPMMAKRRSGTIVNIGSIVGEIATPWNGIYSASKAAVTSISEVLFMELKPFNISVLHVSPGAVKSNIASSGAARFSLAPNTLYSEYLSNIMKRINASQGPNSMPAAAFAEKVVASALSKKPPRYMTLGGNAGLFSFFKWLPRGLVLLLLWRKFSQK</sequence>
<dbReference type="InterPro" id="IPR002347">
    <property type="entry name" value="SDR_fam"/>
</dbReference>
<reference evidence="6" key="2">
    <citation type="submission" date="2015-01" db="EMBL/GenBank/DDBJ databases">
        <title>Evolutionary Origins and Diversification of the Mycorrhizal Mutualists.</title>
        <authorList>
            <consortium name="DOE Joint Genome Institute"/>
            <consortium name="Mycorrhizal Genomics Consortium"/>
            <person name="Kohler A."/>
            <person name="Kuo A."/>
            <person name="Nagy L.G."/>
            <person name="Floudas D."/>
            <person name="Copeland A."/>
            <person name="Barry K.W."/>
            <person name="Cichocki N."/>
            <person name="Veneault-Fourrey C."/>
            <person name="LaButti K."/>
            <person name="Lindquist E.A."/>
            <person name="Lipzen A."/>
            <person name="Lundell T."/>
            <person name="Morin E."/>
            <person name="Murat C."/>
            <person name="Riley R."/>
            <person name="Ohm R."/>
            <person name="Sun H."/>
            <person name="Tunlid A."/>
            <person name="Henrissat B."/>
            <person name="Grigoriev I.V."/>
            <person name="Hibbett D.S."/>
            <person name="Martin F."/>
        </authorList>
    </citation>
    <scope>NUCLEOTIDE SEQUENCE [LARGE SCALE GENOMIC DNA]</scope>
    <source>
        <strain evidence="6">h7</strain>
    </source>
</reference>
<keyword evidence="6" id="KW-1185">Reference proteome</keyword>
<dbReference type="OrthoDB" id="2102561at2759"/>
<evidence type="ECO:0000256" key="1">
    <source>
        <dbReference type="ARBA" id="ARBA00006484"/>
    </source>
</evidence>
<evidence type="ECO:0000313" key="5">
    <source>
        <dbReference type="EMBL" id="KIM47800.1"/>
    </source>
</evidence>
<gene>
    <name evidence="5" type="ORF">M413DRAFT_439476</name>
</gene>
<dbReference type="PANTHER" id="PTHR44169">
    <property type="entry name" value="NADPH-DEPENDENT 1-ACYLDIHYDROXYACETONE PHOSPHATE REDUCTASE"/>
    <property type="match status" value="1"/>
</dbReference>
<dbReference type="HOGENOM" id="CLU_010194_2_9_1"/>
<dbReference type="EMBL" id="KN831769">
    <property type="protein sequence ID" value="KIM47800.1"/>
    <property type="molecule type" value="Genomic_DNA"/>
</dbReference>
<organism evidence="5 6">
    <name type="scientific">Hebeloma cylindrosporum</name>
    <dbReference type="NCBI Taxonomy" id="76867"/>
    <lineage>
        <taxon>Eukaryota</taxon>
        <taxon>Fungi</taxon>
        <taxon>Dikarya</taxon>
        <taxon>Basidiomycota</taxon>
        <taxon>Agaricomycotina</taxon>
        <taxon>Agaricomycetes</taxon>
        <taxon>Agaricomycetidae</taxon>
        <taxon>Agaricales</taxon>
        <taxon>Agaricineae</taxon>
        <taxon>Hymenogastraceae</taxon>
        <taxon>Hebeloma</taxon>
    </lineage>
</organism>
<evidence type="ECO:0000259" key="4">
    <source>
        <dbReference type="SMART" id="SM00822"/>
    </source>
</evidence>
<dbReference type="SMART" id="SM00822">
    <property type="entry name" value="PKS_KR"/>
    <property type="match status" value="1"/>
</dbReference>
<protein>
    <recommendedName>
        <fullName evidence="4">Ketoreductase domain-containing protein</fullName>
    </recommendedName>
</protein>
<dbReference type="SUPFAM" id="SSF51735">
    <property type="entry name" value="NAD(P)-binding Rossmann-fold domains"/>
    <property type="match status" value="1"/>
</dbReference>
<dbReference type="GO" id="GO:0016491">
    <property type="term" value="F:oxidoreductase activity"/>
    <property type="evidence" value="ECO:0007669"/>
    <property type="project" value="UniProtKB-KW"/>
</dbReference>
<accession>A0A0C3CGB3</accession>
<dbReference type="AlphaFoldDB" id="A0A0C3CGB3"/>
<dbReference type="CDD" id="cd05374">
    <property type="entry name" value="17beta-HSD-like_SDR_c"/>
    <property type="match status" value="1"/>
</dbReference>
<dbReference type="PANTHER" id="PTHR44169:SF6">
    <property type="entry name" value="NADPH-DEPENDENT 1-ACYLDIHYDROXYACETONE PHOSPHATE REDUCTASE"/>
    <property type="match status" value="1"/>
</dbReference>
<dbReference type="PRINTS" id="PR00080">
    <property type="entry name" value="SDRFAMILY"/>
</dbReference>
<dbReference type="InterPro" id="IPR057326">
    <property type="entry name" value="KR_dom"/>
</dbReference>
<dbReference type="Proteomes" id="UP000053424">
    <property type="component" value="Unassembled WGS sequence"/>
</dbReference>
<comment type="similarity">
    <text evidence="1 3">Belongs to the short-chain dehydrogenases/reductases (SDR) family.</text>
</comment>
<keyword evidence="2" id="KW-0560">Oxidoreductase</keyword>
<dbReference type="FunFam" id="3.40.50.720:FF:000261">
    <property type="entry name" value="NADPH-dependent 1-acyldihydroxyacetone phosphate reductase"/>
    <property type="match status" value="1"/>
</dbReference>
<evidence type="ECO:0000256" key="3">
    <source>
        <dbReference type="RuleBase" id="RU000363"/>
    </source>
</evidence>
<evidence type="ECO:0000313" key="6">
    <source>
        <dbReference type="Proteomes" id="UP000053424"/>
    </source>
</evidence>
<dbReference type="Gene3D" id="3.40.50.720">
    <property type="entry name" value="NAD(P)-binding Rossmann-like Domain"/>
    <property type="match status" value="1"/>
</dbReference>